<evidence type="ECO:0000313" key="2">
    <source>
        <dbReference type="Proteomes" id="UP000185911"/>
    </source>
</evidence>
<dbReference type="PANTHER" id="PTHR43611">
    <property type="entry name" value="ALPHA-D-GLUCOSE 1-PHOSPHATE PHOSPHATASE"/>
    <property type="match status" value="1"/>
</dbReference>
<dbReference type="PRINTS" id="PR00413">
    <property type="entry name" value="HADHALOGNASE"/>
</dbReference>
<dbReference type="InterPro" id="IPR006439">
    <property type="entry name" value="HAD-SF_hydro_IA"/>
</dbReference>
<dbReference type="InterPro" id="IPR036412">
    <property type="entry name" value="HAD-like_sf"/>
</dbReference>
<dbReference type="NCBIfam" id="TIGR01509">
    <property type="entry name" value="HAD-SF-IA-v3"/>
    <property type="match status" value="1"/>
</dbReference>
<dbReference type="InterPro" id="IPR023214">
    <property type="entry name" value="HAD_sf"/>
</dbReference>
<dbReference type="SUPFAM" id="SSF56784">
    <property type="entry name" value="HAD-like"/>
    <property type="match status" value="1"/>
</dbReference>
<dbReference type="GO" id="GO:0016787">
    <property type="term" value="F:hydrolase activity"/>
    <property type="evidence" value="ECO:0007669"/>
    <property type="project" value="UniProtKB-KW"/>
</dbReference>
<gene>
    <name evidence="1" type="ORF">BLL52_0273</name>
</gene>
<protein>
    <submittedName>
        <fullName evidence="1">Putative HAD-superfamily hydrolase</fullName>
    </submittedName>
</protein>
<dbReference type="PANTHER" id="PTHR43611:SF3">
    <property type="entry name" value="FLAVIN MONONUCLEOTIDE HYDROLASE 1, CHLOROPLATIC"/>
    <property type="match status" value="1"/>
</dbReference>
<dbReference type="RefSeq" id="WP_075584906.1">
    <property type="nucleotide sequence ID" value="NZ_MSYM01000001.1"/>
</dbReference>
<dbReference type="CDD" id="cd02603">
    <property type="entry name" value="HAD_sEH-N_like"/>
    <property type="match status" value="1"/>
</dbReference>
<dbReference type="AlphaFoldDB" id="A0A1Q8YL03"/>
<reference evidence="1 2" key="1">
    <citation type="submission" date="2017-01" db="EMBL/GenBank/DDBJ databases">
        <title>Genome sequence of Rhodoferax antarcticus ANT.BR, a psychrophilic purple nonsulfur bacterium from an Antarctic microbial mat.</title>
        <authorList>
            <person name="Baker J."/>
            <person name="Riester C."/>
            <person name="Skinner B."/>
            <person name="Newell A."/>
            <person name="Swingley W."/>
            <person name="Madigan M."/>
            <person name="Jung D."/>
            <person name="Asao M."/>
            <person name="Chen M."/>
            <person name="Loughlin P."/>
            <person name="Pan H."/>
            <person name="Lin S."/>
            <person name="Li N."/>
            <person name="Shaw J."/>
            <person name="Prado M."/>
            <person name="Sherman C."/>
            <person name="Li X."/>
            <person name="Tang J."/>
            <person name="Blankenship R."/>
            <person name="Zhao T."/>
            <person name="Touchman J."/>
            <person name="Sattley M."/>
        </authorList>
    </citation>
    <scope>NUCLEOTIDE SEQUENCE [LARGE SCALE GENOMIC DNA]</scope>
    <source>
        <strain evidence="1 2">ANT.BR</strain>
    </source>
</reference>
<dbReference type="SFLD" id="SFLDG01129">
    <property type="entry name" value="C1.5:_HAD__Beta-PGM__Phosphata"/>
    <property type="match status" value="1"/>
</dbReference>
<name>A0A1Q8YL03_9BURK</name>
<dbReference type="SFLD" id="SFLDS00003">
    <property type="entry name" value="Haloacid_Dehalogenase"/>
    <property type="match status" value="1"/>
</dbReference>
<dbReference type="STRING" id="81479.RA876_15415"/>
<evidence type="ECO:0000313" key="1">
    <source>
        <dbReference type="EMBL" id="OLP08665.1"/>
    </source>
</evidence>
<sequence>MNLVFDFGAVLFTWKPAQLLRQTFPVQANSDEQARHFAHQMFSHPDWHAFDRGTLDEQAVIEQTAQRLGLPLPAMHDLVHGIGERLTVIEDTRLLLQRLHEQRQRADQVTGLYFLSNMPLPYARLLEERYPFLKWFDGGIFSADVQLIKPEPAIYQLLQSRYALDPARTLFIDDLKSNVHAAQAQGWHGVHFESAQQLEAVLALRGLLQRTYPDNAGESW</sequence>
<keyword evidence="2" id="KW-1185">Reference proteome</keyword>
<dbReference type="Pfam" id="PF00702">
    <property type="entry name" value="Hydrolase"/>
    <property type="match status" value="1"/>
</dbReference>
<organism evidence="1 2">
    <name type="scientific">Rhodoferax antarcticus ANT.BR</name>
    <dbReference type="NCBI Taxonomy" id="1111071"/>
    <lineage>
        <taxon>Bacteria</taxon>
        <taxon>Pseudomonadati</taxon>
        <taxon>Pseudomonadota</taxon>
        <taxon>Betaproteobacteria</taxon>
        <taxon>Burkholderiales</taxon>
        <taxon>Comamonadaceae</taxon>
        <taxon>Rhodoferax</taxon>
    </lineage>
</organism>
<dbReference type="EMBL" id="MSYM01000001">
    <property type="protein sequence ID" value="OLP08665.1"/>
    <property type="molecule type" value="Genomic_DNA"/>
</dbReference>
<dbReference type="Proteomes" id="UP000185911">
    <property type="component" value="Unassembled WGS sequence"/>
</dbReference>
<dbReference type="InterPro" id="IPR023198">
    <property type="entry name" value="PGP-like_dom2"/>
</dbReference>
<dbReference type="Gene3D" id="1.10.150.240">
    <property type="entry name" value="Putative phosphatase, domain 2"/>
    <property type="match status" value="1"/>
</dbReference>
<comment type="caution">
    <text evidence="1">The sequence shown here is derived from an EMBL/GenBank/DDBJ whole genome shotgun (WGS) entry which is preliminary data.</text>
</comment>
<proteinExistence type="predicted"/>
<accession>A0A1Q8YL03</accession>
<dbReference type="Gene3D" id="3.40.50.1000">
    <property type="entry name" value="HAD superfamily/HAD-like"/>
    <property type="match status" value="1"/>
</dbReference>
<keyword evidence="1" id="KW-0378">Hydrolase</keyword>